<comment type="caution">
    <text evidence="1">The sequence shown here is derived from an EMBL/GenBank/DDBJ whole genome shotgun (WGS) entry which is preliminary data.</text>
</comment>
<protein>
    <submittedName>
        <fullName evidence="1">Uncharacterized protein</fullName>
    </submittedName>
</protein>
<organism evidence="1 2">
    <name type="scientific">Cadophora malorum</name>
    <dbReference type="NCBI Taxonomy" id="108018"/>
    <lineage>
        <taxon>Eukaryota</taxon>
        <taxon>Fungi</taxon>
        <taxon>Dikarya</taxon>
        <taxon>Ascomycota</taxon>
        <taxon>Pezizomycotina</taxon>
        <taxon>Leotiomycetes</taxon>
        <taxon>Helotiales</taxon>
        <taxon>Ploettnerulaceae</taxon>
        <taxon>Cadophora</taxon>
    </lineage>
</organism>
<dbReference type="Proteomes" id="UP000664132">
    <property type="component" value="Unassembled WGS sequence"/>
</dbReference>
<reference evidence="1" key="1">
    <citation type="submission" date="2021-02" db="EMBL/GenBank/DDBJ databases">
        <title>Genome sequence Cadophora malorum strain M34.</title>
        <authorList>
            <person name="Stefanovic E."/>
            <person name="Vu D."/>
            <person name="Scully C."/>
            <person name="Dijksterhuis J."/>
            <person name="Roader J."/>
            <person name="Houbraken J."/>
        </authorList>
    </citation>
    <scope>NUCLEOTIDE SEQUENCE</scope>
    <source>
        <strain evidence="1">M34</strain>
    </source>
</reference>
<dbReference type="OrthoDB" id="4161406at2759"/>
<evidence type="ECO:0000313" key="1">
    <source>
        <dbReference type="EMBL" id="KAG4414469.1"/>
    </source>
</evidence>
<dbReference type="EMBL" id="JAFJYH010000263">
    <property type="protein sequence ID" value="KAG4414469.1"/>
    <property type="molecule type" value="Genomic_DNA"/>
</dbReference>
<dbReference type="AlphaFoldDB" id="A0A8H7T3D6"/>
<keyword evidence="2" id="KW-1185">Reference proteome</keyword>
<evidence type="ECO:0000313" key="2">
    <source>
        <dbReference type="Proteomes" id="UP000664132"/>
    </source>
</evidence>
<gene>
    <name evidence="1" type="ORF">IFR04_012381</name>
</gene>
<accession>A0A8H7T3D6</accession>
<proteinExistence type="predicted"/>
<sequence length="156" mass="16449">MKLSPITPIAIMALSLANPGQASIGKAVSLACDLFCDGIASLFVEIFTKRDLNGNLVPMAERSYVMGKRQSTPGVPQFEFERCHNDLAGVTVTATSPGAGQVQFDNVPASCMNLATVLVGDPVEGPYVQPCGSACLIYPDLTEQQFNDLVAGLQAI</sequence>
<name>A0A8H7T3D6_9HELO</name>